<dbReference type="GO" id="GO:0005634">
    <property type="term" value="C:nucleus"/>
    <property type="evidence" value="ECO:0007669"/>
    <property type="project" value="UniProtKB-SubCell"/>
</dbReference>
<evidence type="ECO:0000259" key="4">
    <source>
        <dbReference type="Pfam" id="PF16987"/>
    </source>
</evidence>
<evidence type="ECO:0000256" key="3">
    <source>
        <dbReference type="SAM" id="MobiDB-lite"/>
    </source>
</evidence>
<dbReference type="Gene3D" id="1.10.246.20">
    <property type="entry name" value="Coactivator CBP, KIX domain"/>
    <property type="match status" value="1"/>
</dbReference>
<dbReference type="GO" id="GO:0003713">
    <property type="term" value="F:transcription coactivator activity"/>
    <property type="evidence" value="ECO:0007669"/>
    <property type="project" value="InterPro"/>
</dbReference>
<keyword evidence="6" id="KW-1185">Reference proteome</keyword>
<dbReference type="GO" id="GO:0031490">
    <property type="term" value="F:chromatin DNA binding"/>
    <property type="evidence" value="ECO:0007669"/>
    <property type="project" value="InterPro"/>
</dbReference>
<feature type="compositionally biased region" description="Low complexity" evidence="3">
    <location>
        <begin position="87"/>
        <end position="97"/>
    </location>
</feature>
<dbReference type="AlphaFoldDB" id="A0A9R1V4G0"/>
<feature type="region of interest" description="Disordered" evidence="3">
    <location>
        <begin position="139"/>
        <end position="169"/>
    </location>
</feature>
<dbReference type="InterPro" id="IPR036529">
    <property type="entry name" value="KIX_dom_sf"/>
</dbReference>
<evidence type="ECO:0000313" key="5">
    <source>
        <dbReference type="EMBL" id="KAJ0199535.1"/>
    </source>
</evidence>
<gene>
    <name evidence="5" type="ORF">LSAT_V11C600305210</name>
</gene>
<evidence type="ECO:0000313" key="6">
    <source>
        <dbReference type="Proteomes" id="UP000235145"/>
    </source>
</evidence>
<protein>
    <recommendedName>
        <fullName evidence="4">Mediator complex subunit 15 KIX domain-containing protein</fullName>
    </recommendedName>
</protein>
<feature type="domain" description="Mediator complex subunit 15 KIX" evidence="4">
    <location>
        <begin position="20"/>
        <end position="77"/>
    </location>
</feature>
<organism evidence="5 6">
    <name type="scientific">Lactuca sativa</name>
    <name type="common">Garden lettuce</name>
    <dbReference type="NCBI Taxonomy" id="4236"/>
    <lineage>
        <taxon>Eukaryota</taxon>
        <taxon>Viridiplantae</taxon>
        <taxon>Streptophyta</taxon>
        <taxon>Embryophyta</taxon>
        <taxon>Tracheophyta</taxon>
        <taxon>Spermatophyta</taxon>
        <taxon>Magnoliopsida</taxon>
        <taxon>eudicotyledons</taxon>
        <taxon>Gunneridae</taxon>
        <taxon>Pentapetalae</taxon>
        <taxon>asterids</taxon>
        <taxon>campanulids</taxon>
        <taxon>Asterales</taxon>
        <taxon>Asteraceae</taxon>
        <taxon>Cichorioideae</taxon>
        <taxon>Cichorieae</taxon>
        <taxon>Lactucinae</taxon>
        <taxon>Lactuca</taxon>
    </lineage>
</organism>
<reference evidence="5 6" key="1">
    <citation type="journal article" date="2017" name="Nat. Commun.">
        <title>Genome assembly with in vitro proximity ligation data and whole-genome triplication in lettuce.</title>
        <authorList>
            <person name="Reyes-Chin-Wo S."/>
            <person name="Wang Z."/>
            <person name="Yang X."/>
            <person name="Kozik A."/>
            <person name="Arikit S."/>
            <person name="Song C."/>
            <person name="Xia L."/>
            <person name="Froenicke L."/>
            <person name="Lavelle D.O."/>
            <person name="Truco M.J."/>
            <person name="Xia R."/>
            <person name="Zhu S."/>
            <person name="Xu C."/>
            <person name="Xu H."/>
            <person name="Xu X."/>
            <person name="Cox K."/>
            <person name="Korf I."/>
            <person name="Meyers B.C."/>
            <person name="Michelmore R.W."/>
        </authorList>
    </citation>
    <scope>NUCLEOTIDE SEQUENCE [LARGE SCALE GENOMIC DNA]</scope>
    <source>
        <strain evidence="6">cv. Salinas</strain>
        <tissue evidence="5">Seedlings</tissue>
    </source>
</reference>
<feature type="region of interest" description="Disordered" evidence="3">
    <location>
        <begin position="87"/>
        <end position="126"/>
    </location>
</feature>
<dbReference type="PANTHER" id="PTHR33137:SF4">
    <property type="entry name" value="MEDIATOR OF RNA POLYMERASE II TRANSCRIPTION SUBUNIT 15A-RELATED"/>
    <property type="match status" value="1"/>
</dbReference>
<keyword evidence="2" id="KW-0539">Nucleus</keyword>
<dbReference type="PANTHER" id="PTHR33137">
    <property type="entry name" value="MEDIATOR OF RNA POLYMERASE II TRANSCRIPTION SUBUNIT 15A-RELATED"/>
    <property type="match status" value="1"/>
</dbReference>
<comment type="subcellular location">
    <subcellularLocation>
        <location evidence="1">Nucleus</location>
    </subcellularLocation>
</comment>
<dbReference type="InterPro" id="IPR036546">
    <property type="entry name" value="MED15_KIX"/>
</dbReference>
<dbReference type="InterPro" id="IPR044661">
    <property type="entry name" value="MED15a/b/c-like"/>
</dbReference>
<dbReference type="Proteomes" id="UP000235145">
    <property type="component" value="Unassembled WGS sequence"/>
</dbReference>
<comment type="caution">
    <text evidence="5">The sequence shown here is derived from an EMBL/GenBank/DDBJ whole genome shotgun (WGS) entry which is preliminary data.</text>
</comment>
<accession>A0A9R1V4G0</accession>
<proteinExistence type="predicted"/>
<name>A0A9R1V4G0_LACSA</name>
<feature type="compositionally biased region" description="Low complexity" evidence="3">
    <location>
        <begin position="139"/>
        <end position="151"/>
    </location>
</feature>
<evidence type="ECO:0000256" key="2">
    <source>
        <dbReference type="ARBA" id="ARBA00023242"/>
    </source>
</evidence>
<dbReference type="Pfam" id="PF16987">
    <property type="entry name" value="KIX_2"/>
    <property type="match status" value="1"/>
</dbReference>
<dbReference type="EMBL" id="NBSK02000006">
    <property type="protein sequence ID" value="KAJ0199535.1"/>
    <property type="molecule type" value="Genomic_DNA"/>
</dbReference>
<sequence length="189" mass="20304">MSVRLTIGCQIGDGYKYLSRMDTLKKHHPSWALEKPQEIKSIAQRLEEKIYTTTTSQSDYVRKISMKLLTMESRSANLVPNSLQCNSVSSSVNPSNPGSHGIHQVNNQGQQPLPIPVPSNHPQATQQILSQSIHSNIPSSGVQVSAGVSSALPPADTNQATTTTTTTTTTVSKLTTISISTSDTSNCKA</sequence>
<evidence type="ECO:0000256" key="1">
    <source>
        <dbReference type="ARBA" id="ARBA00004123"/>
    </source>
</evidence>